<sequence length="172" mass="18559">MTTPTSLAVNLVAIALLLLCSAFFSSSETAIFSLPREWIRQQAEATGDSRATTLAELSGDPHRLLVTLLVGNNVVNIAISSIVTVLVVSYLPPGPAVVATTLITSFVILVFGEIVPKSFGLGNAERWAMVVAPAIRVVEITLFPLIVVFDWITRRMNTFINGESTIEAPYLE</sequence>
<gene>
    <name evidence="5" type="ORF">SAMN04488691_106115</name>
</gene>
<evidence type="ECO:0000259" key="4">
    <source>
        <dbReference type="PROSITE" id="PS51846"/>
    </source>
</evidence>
<evidence type="ECO:0000313" key="6">
    <source>
        <dbReference type="Proteomes" id="UP000183894"/>
    </source>
</evidence>
<dbReference type="OrthoDB" id="326790at2157"/>
<dbReference type="PANTHER" id="PTHR22777:SF17">
    <property type="entry name" value="UPF0053 PROTEIN SLL0260"/>
    <property type="match status" value="1"/>
</dbReference>
<dbReference type="PANTHER" id="PTHR22777">
    <property type="entry name" value="HEMOLYSIN-RELATED"/>
    <property type="match status" value="1"/>
</dbReference>
<keyword evidence="2" id="KW-0129">CBS domain</keyword>
<dbReference type="Pfam" id="PF01595">
    <property type="entry name" value="CNNM"/>
    <property type="match status" value="1"/>
</dbReference>
<keyword evidence="3" id="KW-0812">Transmembrane</keyword>
<keyword evidence="1" id="KW-0677">Repeat</keyword>
<proteinExistence type="predicted"/>
<feature type="transmembrane region" description="Helical" evidence="3">
    <location>
        <begin position="64"/>
        <end position="88"/>
    </location>
</feature>
<evidence type="ECO:0000313" key="5">
    <source>
        <dbReference type="EMBL" id="SEL62014.1"/>
    </source>
</evidence>
<dbReference type="Proteomes" id="UP000183894">
    <property type="component" value="Unassembled WGS sequence"/>
</dbReference>
<dbReference type="RefSeq" id="WP_074794961.1">
    <property type="nucleotide sequence ID" value="NZ_FOAD01000006.1"/>
</dbReference>
<reference evidence="5 6" key="1">
    <citation type="submission" date="2016-10" db="EMBL/GenBank/DDBJ databases">
        <authorList>
            <person name="de Groot N.N."/>
        </authorList>
    </citation>
    <scope>NUCLEOTIDE SEQUENCE [LARGE SCALE GENOMIC DNA]</scope>
    <source>
        <strain evidence="5 6">CDM_5</strain>
    </source>
</reference>
<dbReference type="AlphaFoldDB" id="A0A1H7RQ92"/>
<keyword evidence="3" id="KW-1133">Transmembrane helix</keyword>
<dbReference type="PROSITE" id="PS51846">
    <property type="entry name" value="CNNM"/>
    <property type="match status" value="1"/>
</dbReference>
<dbReference type="InterPro" id="IPR002550">
    <property type="entry name" value="CNNM"/>
</dbReference>
<protein>
    <recommendedName>
        <fullName evidence="4">CNNM transmembrane domain-containing protein</fullName>
    </recommendedName>
</protein>
<keyword evidence="3" id="KW-0472">Membrane</keyword>
<organism evidence="5 6">
    <name type="scientific">Haloferax larsenii</name>
    <dbReference type="NCBI Taxonomy" id="302484"/>
    <lineage>
        <taxon>Archaea</taxon>
        <taxon>Methanobacteriati</taxon>
        <taxon>Methanobacteriota</taxon>
        <taxon>Stenosarchaea group</taxon>
        <taxon>Halobacteria</taxon>
        <taxon>Halobacteriales</taxon>
        <taxon>Haloferacaceae</taxon>
        <taxon>Haloferax</taxon>
    </lineage>
</organism>
<feature type="domain" description="CNNM transmembrane" evidence="4">
    <location>
        <begin position="3"/>
        <end position="172"/>
    </location>
</feature>
<feature type="transmembrane region" description="Helical" evidence="3">
    <location>
        <begin position="95"/>
        <end position="115"/>
    </location>
</feature>
<dbReference type="EMBL" id="FOAD01000006">
    <property type="protein sequence ID" value="SEL62014.1"/>
    <property type="molecule type" value="Genomic_DNA"/>
</dbReference>
<evidence type="ECO:0000256" key="3">
    <source>
        <dbReference type="SAM" id="Phobius"/>
    </source>
</evidence>
<name>A0A1H7RQ92_HALLR</name>
<evidence type="ECO:0000256" key="2">
    <source>
        <dbReference type="ARBA" id="ARBA00023122"/>
    </source>
</evidence>
<evidence type="ECO:0000256" key="1">
    <source>
        <dbReference type="ARBA" id="ARBA00022737"/>
    </source>
</evidence>
<accession>A0A1H7RQ92</accession>
<feature type="transmembrane region" description="Helical" evidence="3">
    <location>
        <begin position="127"/>
        <end position="149"/>
    </location>
</feature>